<dbReference type="EMBL" id="JBANQN010000001">
    <property type="protein sequence ID" value="KAK6803027.1"/>
    <property type="molecule type" value="Genomic_DNA"/>
</dbReference>
<comment type="caution">
    <text evidence="1">The sequence shown here is derived from an EMBL/GenBank/DDBJ whole genome shotgun (WGS) entry which is preliminary data.</text>
</comment>
<protein>
    <submittedName>
        <fullName evidence="1">Uncharacterized protein</fullName>
    </submittedName>
</protein>
<dbReference type="Proteomes" id="UP001371456">
    <property type="component" value="Unassembled WGS sequence"/>
</dbReference>
<gene>
    <name evidence="1" type="ORF">RDI58_000811</name>
</gene>
<evidence type="ECO:0000313" key="1">
    <source>
        <dbReference type="EMBL" id="KAK6803027.1"/>
    </source>
</evidence>
<evidence type="ECO:0000313" key="2">
    <source>
        <dbReference type="Proteomes" id="UP001371456"/>
    </source>
</evidence>
<keyword evidence="2" id="KW-1185">Reference proteome</keyword>
<accession>A0AAN8YSQ5</accession>
<name>A0AAN8YSQ5_SOLBU</name>
<proteinExistence type="predicted"/>
<organism evidence="1 2">
    <name type="scientific">Solanum bulbocastanum</name>
    <name type="common">Wild potato</name>
    <dbReference type="NCBI Taxonomy" id="147425"/>
    <lineage>
        <taxon>Eukaryota</taxon>
        <taxon>Viridiplantae</taxon>
        <taxon>Streptophyta</taxon>
        <taxon>Embryophyta</taxon>
        <taxon>Tracheophyta</taxon>
        <taxon>Spermatophyta</taxon>
        <taxon>Magnoliopsida</taxon>
        <taxon>eudicotyledons</taxon>
        <taxon>Gunneridae</taxon>
        <taxon>Pentapetalae</taxon>
        <taxon>asterids</taxon>
        <taxon>lamiids</taxon>
        <taxon>Solanales</taxon>
        <taxon>Solanaceae</taxon>
        <taxon>Solanoideae</taxon>
        <taxon>Solaneae</taxon>
        <taxon>Solanum</taxon>
    </lineage>
</organism>
<reference evidence="1 2" key="1">
    <citation type="submission" date="2024-02" db="EMBL/GenBank/DDBJ databases">
        <title>de novo genome assembly of Solanum bulbocastanum strain 11H21.</title>
        <authorList>
            <person name="Hosaka A.J."/>
        </authorList>
    </citation>
    <scope>NUCLEOTIDE SEQUENCE [LARGE SCALE GENOMIC DNA]</scope>
    <source>
        <tissue evidence="1">Young leaves</tissue>
    </source>
</reference>
<dbReference type="AlphaFoldDB" id="A0AAN8YSQ5"/>
<sequence>MWVLPESGYKLNTDGSYNVSWITCLSARINVLKALHSELLAPVIGQKMVARQNLSNLQIETDSTEIVQVIHKGHDSYTNLKAAVSEAGEPKDQP</sequence>